<feature type="binding site" evidence="6">
    <location>
        <position position="412"/>
    </location>
    <ligand>
        <name>Ni(2+)</name>
        <dbReference type="ChEBI" id="CHEBI:49786"/>
    </ligand>
</feature>
<gene>
    <name evidence="7" type="ORF">DSOUD_3308</name>
</gene>
<evidence type="ECO:0000313" key="7">
    <source>
        <dbReference type="EMBL" id="ALC18028.1"/>
    </source>
</evidence>
<sequence>MRIEVRHLARVEGHAHLVIDAEKGELKECRLEIVESPRFFEGILRGRHYRDVAPIVARICGVCSNSHTLVSLAATENALGIAVSDQTRRLRRLLAYGEILQSHILQIYFMAVPDYLGVASIFPLVRSERELVTRALRLKKLANDICLAVGGRPVHPVTPCVGGFSALPSPQALQDLRRRLVEALPDLEATVELFAAFPIPEFIRETEYLSLAAGDGYPLLGDTLVSSVGLCAPAAEYRTVIEEYPVPHSTARFARATRGAYMVGPLARVRNAHDRLSPMARTVAGALGLSAATANPYFNLVARLVEVVHCLEEGIHLIDLVLQDGLRPETAPSPSGPGRGAAAIEAPRGTLFHAYSYDASGCIESADCVIPTAQNLGNIEADLRGLVPTLLHLPQEEVTKRLEMLVRAYDPCISCSTHLLEVRFVGGKGGK</sequence>
<evidence type="ECO:0000256" key="5">
    <source>
        <dbReference type="ARBA" id="ARBA00023002"/>
    </source>
</evidence>
<feature type="binding site" evidence="6">
    <location>
        <position position="415"/>
    </location>
    <ligand>
        <name>Fe cation</name>
        <dbReference type="ChEBI" id="CHEBI:24875"/>
    </ligand>
</feature>
<dbReference type="EMBL" id="CP010802">
    <property type="protein sequence ID" value="ALC18028.1"/>
    <property type="molecule type" value="Genomic_DNA"/>
</dbReference>
<comment type="cofactor">
    <cofactor evidence="6">
        <name>Fe cation</name>
        <dbReference type="ChEBI" id="CHEBI:24875"/>
    </cofactor>
</comment>
<keyword evidence="6" id="KW-0460">Magnesium</keyword>
<feature type="binding site" evidence="6">
    <location>
        <position position="60"/>
    </location>
    <ligand>
        <name>Ni(2+)</name>
        <dbReference type="ChEBI" id="CHEBI:49786"/>
    </ligand>
</feature>
<comment type="similarity">
    <text evidence="2">Belongs to the [NiFe]/[NiFeSe] hydrogenase large subunit family.</text>
</comment>
<evidence type="ECO:0000256" key="2">
    <source>
        <dbReference type="ARBA" id="ARBA00009292"/>
    </source>
</evidence>
<evidence type="ECO:0000313" key="8">
    <source>
        <dbReference type="Proteomes" id="UP000057158"/>
    </source>
</evidence>
<keyword evidence="3 6" id="KW-0533">Nickel</keyword>
<dbReference type="STRING" id="1603606.DSOUD_3308"/>
<proteinExistence type="inferred from homology"/>
<dbReference type="KEGG" id="des:DSOUD_3308"/>
<feature type="binding site" evidence="6">
    <location>
        <position position="41"/>
    </location>
    <ligand>
        <name>Mg(2+)</name>
        <dbReference type="ChEBI" id="CHEBI:18420"/>
    </ligand>
</feature>
<evidence type="ECO:0000256" key="1">
    <source>
        <dbReference type="ARBA" id="ARBA00001967"/>
    </source>
</evidence>
<dbReference type="Proteomes" id="UP000057158">
    <property type="component" value="Chromosome"/>
</dbReference>
<name>A0A0M4CZC4_9BACT</name>
<evidence type="ECO:0000256" key="3">
    <source>
        <dbReference type="ARBA" id="ARBA00022596"/>
    </source>
</evidence>
<protein>
    <submittedName>
        <fullName evidence="7">Cytoplasmic [NiFe]-hydrogenase, large subunit</fullName>
    </submittedName>
</protein>
<accession>A0A0M4CZC4</accession>
<dbReference type="Gene3D" id="1.10.645.10">
    <property type="entry name" value="Cytochrome-c3 Hydrogenase, chain B"/>
    <property type="match status" value="1"/>
</dbReference>
<dbReference type="PANTHER" id="PTHR43600">
    <property type="entry name" value="COENZYME F420 HYDROGENASE, SUBUNIT ALPHA"/>
    <property type="match status" value="1"/>
</dbReference>
<dbReference type="Pfam" id="PF00374">
    <property type="entry name" value="NiFeSe_Hases"/>
    <property type="match status" value="2"/>
</dbReference>
<dbReference type="GO" id="GO:0016151">
    <property type="term" value="F:nickel cation binding"/>
    <property type="evidence" value="ECO:0007669"/>
    <property type="project" value="InterPro"/>
</dbReference>
<evidence type="ECO:0000256" key="6">
    <source>
        <dbReference type="PIRSR" id="PIRSR601501-1"/>
    </source>
</evidence>
<dbReference type="InterPro" id="IPR029014">
    <property type="entry name" value="NiFe-Hase_large"/>
</dbReference>
<feature type="binding site" evidence="6">
    <location>
        <position position="63"/>
    </location>
    <ligand>
        <name>Fe cation</name>
        <dbReference type="ChEBI" id="CHEBI:24875"/>
    </ligand>
</feature>
<dbReference type="InterPro" id="IPR018194">
    <property type="entry name" value="Ni-dep_hyd_lsu_Ni_BS"/>
</dbReference>
<reference evidence="7 8" key="1">
    <citation type="submission" date="2015-07" db="EMBL/GenBank/DDBJ databases">
        <title>Isolation and Genomic Characterization of a Novel Halophilic Metal-Reducing Deltaproteobacterium from the Deep Subsurface.</title>
        <authorList>
            <person name="Badalamenti J.P."/>
            <person name="Summers Z.M."/>
            <person name="Gralnick J.A."/>
            <person name="Bond D.R."/>
        </authorList>
    </citation>
    <scope>NUCLEOTIDE SEQUENCE [LARGE SCALE GENOMIC DNA]</scope>
    <source>
        <strain evidence="7 8">WTL</strain>
    </source>
</reference>
<comment type="cofactor">
    <cofactor evidence="1 6">
        <name>Ni(2+)</name>
        <dbReference type="ChEBI" id="CHEBI:49786"/>
    </cofactor>
</comment>
<feature type="binding site" evidence="6">
    <location>
        <position position="63"/>
    </location>
    <ligand>
        <name>Ni(2+)</name>
        <dbReference type="ChEBI" id="CHEBI:49786"/>
    </ligand>
</feature>
<dbReference type="PATRIC" id="fig|1603606.3.peg.3558"/>
<keyword evidence="6" id="KW-0408">Iron</keyword>
<organism evidence="7 8">
    <name type="scientific">Desulfuromonas soudanensis</name>
    <dbReference type="NCBI Taxonomy" id="1603606"/>
    <lineage>
        <taxon>Bacteria</taxon>
        <taxon>Pseudomonadati</taxon>
        <taxon>Thermodesulfobacteriota</taxon>
        <taxon>Desulfuromonadia</taxon>
        <taxon>Desulfuromonadales</taxon>
        <taxon>Desulfuromonadaceae</taxon>
        <taxon>Desulfuromonas</taxon>
    </lineage>
</organism>
<dbReference type="RefSeq" id="WP_053551989.1">
    <property type="nucleotide sequence ID" value="NZ_CP010802.1"/>
</dbReference>
<dbReference type="PROSITE" id="PS00508">
    <property type="entry name" value="NI_HGENASE_L_2"/>
    <property type="match status" value="1"/>
</dbReference>
<feature type="binding site" evidence="6">
    <location>
        <position position="418"/>
    </location>
    <ligand>
        <name>Mg(2+)</name>
        <dbReference type="ChEBI" id="CHEBI:18420"/>
    </ligand>
</feature>
<dbReference type="SUPFAM" id="SSF56762">
    <property type="entry name" value="HydB/Nqo4-like"/>
    <property type="match status" value="1"/>
</dbReference>
<keyword evidence="5" id="KW-0560">Oxidoreductase</keyword>
<dbReference type="InterPro" id="IPR001501">
    <property type="entry name" value="Ni-dep_hyd_lsu"/>
</dbReference>
<dbReference type="OrthoDB" id="9761717at2"/>
<evidence type="ECO:0000256" key="4">
    <source>
        <dbReference type="ARBA" id="ARBA00022723"/>
    </source>
</evidence>
<keyword evidence="4 6" id="KW-0479">Metal-binding</keyword>
<dbReference type="AlphaFoldDB" id="A0A0M4CZC4"/>
<dbReference type="PANTHER" id="PTHR43600:SF2">
    <property type="entry name" value="F420-NON-REDUCING HYDROGENASE VHU SUBUNIT A"/>
    <property type="match status" value="1"/>
</dbReference>
<keyword evidence="8" id="KW-1185">Reference proteome</keyword>
<dbReference type="GO" id="GO:0008901">
    <property type="term" value="F:ferredoxin hydrogenase activity"/>
    <property type="evidence" value="ECO:0007669"/>
    <property type="project" value="InterPro"/>
</dbReference>